<evidence type="ECO:0000256" key="1">
    <source>
        <dbReference type="SAM" id="MobiDB-lite"/>
    </source>
</evidence>
<feature type="compositionally biased region" description="Acidic residues" evidence="1">
    <location>
        <begin position="240"/>
        <end position="250"/>
    </location>
</feature>
<dbReference type="EMBL" id="CAJOAX010002368">
    <property type="protein sequence ID" value="CAF3791248.1"/>
    <property type="molecule type" value="Genomic_DNA"/>
</dbReference>
<dbReference type="PANTHER" id="PTHR12785:SF6">
    <property type="entry name" value="SPLICING FACTOR 3B SUBUNIT 2"/>
    <property type="match status" value="1"/>
</dbReference>
<sequence length="769" mass="87542">MSYQQPPSSSSNNNLPPFDWSLPGRNFSGGPPPLMAMPNRDDVRLPSTMERVLKFRDNQHEEDRVTKLHSGGGGGAGHQTDSGIEQNDDYYDESDEEITSQNNLSRKAKKDVEKRRRRRRAKKKSKPTTTTTPSSITSSDSLAKENNKIDDKKKKKKSGSDDDDDDDNDNNTTSVEIDYVPEDLPIKRGDGYYTHFVKVFENFKLDQNNDDNNNEYYYNKYGKKVLAPKTLLPRDKTNLEENDDDDDDDKETINYDKKKKDLDDDEQKKKSKKQMKRETRLSVAQLKQLVVRPDVVEMFDVTAKDPKLLVHLKATRNTVPVPRHWCAKRKYLQGKRGIEKPPFQLPDFIRRTGIMEMREALQEKEQNKTLKQKMREKVRPKLGKIDIDYQKLHDAFFRWQTKPRMSIHGDLYYEGKENETRLKDKKPGILSEELRVALGIPVGPTADKYPPPWLIAMQRYGPPPSYPNLKIPGLNAPIPEGCQFGYHSGGWGKPPVDEHGRPLYGDVFGTNQFAYIRSMNEEEHIDKNYWGEIEEEEQEQEAVSSSDEEETTEDTGLDGETTTEGQISAPTASEHAHHHVHHHHPTTEQEQNIHPAGFQTPHGSEGFVTPSGTQSSILGTETPQQFELRKSRFHAEMDGDITPALYTVLPEKNVGVGQSSLLSTNRVYDFQAIRKDQMGQSSSTIRTETSGGVDIALNPDELDMNSQALEARYRQELKDKELAKEDLSDMVSDHLNKQNKKRKSKQTDTNTKGGGSSGSDAAKKMKFKF</sequence>
<evidence type="ECO:0000259" key="2">
    <source>
        <dbReference type="SMART" id="SM00581"/>
    </source>
</evidence>
<evidence type="ECO:0000313" key="3">
    <source>
        <dbReference type="EMBL" id="CAF3791248.1"/>
    </source>
</evidence>
<protein>
    <recommendedName>
        <fullName evidence="2">PSP proline-rich domain-containing protein</fullName>
    </recommendedName>
</protein>
<dbReference type="InterPro" id="IPR052584">
    <property type="entry name" value="U2_snRNP_Complex_Component"/>
</dbReference>
<feature type="region of interest" description="Disordered" evidence="1">
    <location>
        <begin position="232"/>
        <end position="278"/>
    </location>
</feature>
<feature type="compositionally biased region" description="Basic and acidic residues" evidence="1">
    <location>
        <begin position="142"/>
        <end position="152"/>
    </location>
</feature>
<comment type="caution">
    <text evidence="3">The sequence shown here is derived from an EMBL/GenBank/DDBJ whole genome shotgun (WGS) entry which is preliminary data.</text>
</comment>
<feature type="compositionally biased region" description="Low complexity" evidence="1">
    <location>
        <begin position="127"/>
        <end position="141"/>
    </location>
</feature>
<organism evidence="3 4">
    <name type="scientific">Rotaria sordida</name>
    <dbReference type="NCBI Taxonomy" id="392033"/>
    <lineage>
        <taxon>Eukaryota</taxon>
        <taxon>Metazoa</taxon>
        <taxon>Spiralia</taxon>
        <taxon>Gnathifera</taxon>
        <taxon>Rotifera</taxon>
        <taxon>Eurotatoria</taxon>
        <taxon>Bdelloidea</taxon>
        <taxon>Philodinida</taxon>
        <taxon>Philodinidae</taxon>
        <taxon>Rotaria</taxon>
    </lineage>
</organism>
<proteinExistence type="predicted"/>
<feature type="compositionally biased region" description="Basic and acidic residues" evidence="1">
    <location>
        <begin position="51"/>
        <end position="66"/>
    </location>
</feature>
<dbReference type="InterPro" id="IPR006568">
    <property type="entry name" value="PSP_pro-rich"/>
</dbReference>
<evidence type="ECO:0000313" key="4">
    <source>
        <dbReference type="Proteomes" id="UP000663823"/>
    </source>
</evidence>
<accession>A0A819AQA8</accession>
<feature type="compositionally biased region" description="Basic residues" evidence="1">
    <location>
        <begin position="115"/>
        <end position="126"/>
    </location>
</feature>
<feature type="region of interest" description="Disordered" evidence="1">
    <location>
        <begin position="724"/>
        <end position="769"/>
    </location>
</feature>
<feature type="compositionally biased region" description="Basic and acidic residues" evidence="1">
    <location>
        <begin position="724"/>
        <end position="736"/>
    </location>
</feature>
<name>A0A819AQA8_9BILA</name>
<dbReference type="InterPro" id="IPR007180">
    <property type="entry name" value="DUF382"/>
</dbReference>
<reference evidence="3" key="1">
    <citation type="submission" date="2021-02" db="EMBL/GenBank/DDBJ databases">
        <authorList>
            <person name="Nowell W R."/>
        </authorList>
    </citation>
    <scope>NUCLEOTIDE SEQUENCE</scope>
</reference>
<dbReference type="Pfam" id="PF04046">
    <property type="entry name" value="PSP"/>
    <property type="match status" value="1"/>
</dbReference>
<dbReference type="PANTHER" id="PTHR12785">
    <property type="entry name" value="SPLICING FACTOR 3B"/>
    <property type="match status" value="1"/>
</dbReference>
<dbReference type="SMART" id="SM00581">
    <property type="entry name" value="PSP"/>
    <property type="match status" value="1"/>
</dbReference>
<feature type="compositionally biased region" description="Acidic residues" evidence="1">
    <location>
        <begin position="86"/>
        <end position="98"/>
    </location>
</feature>
<feature type="region of interest" description="Disordered" evidence="1">
    <location>
        <begin position="1"/>
        <end position="188"/>
    </location>
</feature>
<feature type="compositionally biased region" description="Low complexity" evidence="1">
    <location>
        <begin position="1"/>
        <end position="17"/>
    </location>
</feature>
<dbReference type="Proteomes" id="UP000663823">
    <property type="component" value="Unassembled WGS sequence"/>
</dbReference>
<dbReference type="AlphaFoldDB" id="A0A819AQA8"/>
<dbReference type="GO" id="GO:0005689">
    <property type="term" value="C:U12-type spliceosomal complex"/>
    <property type="evidence" value="ECO:0007669"/>
    <property type="project" value="TreeGrafter"/>
</dbReference>
<gene>
    <name evidence="3" type="ORF">OTI717_LOCUS17731</name>
</gene>
<feature type="region of interest" description="Disordered" evidence="1">
    <location>
        <begin position="534"/>
        <end position="618"/>
    </location>
</feature>
<feature type="compositionally biased region" description="Basic and acidic residues" evidence="1">
    <location>
        <begin position="251"/>
        <end position="268"/>
    </location>
</feature>
<feature type="domain" description="PSP proline-rich" evidence="2">
    <location>
        <begin position="422"/>
        <end position="480"/>
    </location>
</feature>
<dbReference type="Pfam" id="PF04037">
    <property type="entry name" value="DUF382"/>
    <property type="match status" value="1"/>
</dbReference>
<feature type="compositionally biased region" description="Acidic residues" evidence="1">
    <location>
        <begin position="534"/>
        <end position="557"/>
    </location>
</feature>